<dbReference type="SMART" id="SM00563">
    <property type="entry name" value="PlsC"/>
    <property type="match status" value="1"/>
</dbReference>
<keyword evidence="7" id="KW-1185">Reference proteome</keyword>
<organism evidence="6 7">
    <name type="scientific">Nocardioides acrostichi</name>
    <dbReference type="NCBI Taxonomy" id="2784339"/>
    <lineage>
        <taxon>Bacteria</taxon>
        <taxon>Bacillati</taxon>
        <taxon>Actinomycetota</taxon>
        <taxon>Actinomycetes</taxon>
        <taxon>Propionibacteriales</taxon>
        <taxon>Nocardioidaceae</taxon>
        <taxon>Nocardioides</taxon>
    </lineage>
</organism>
<evidence type="ECO:0000313" key="7">
    <source>
        <dbReference type="Proteomes" id="UP000656804"/>
    </source>
</evidence>
<feature type="region of interest" description="Disordered" evidence="3">
    <location>
        <begin position="1"/>
        <end position="22"/>
    </location>
</feature>
<dbReference type="CDD" id="cd07989">
    <property type="entry name" value="LPLAT_AGPAT-like"/>
    <property type="match status" value="1"/>
</dbReference>
<dbReference type="EMBL" id="JADIVZ010000015">
    <property type="protein sequence ID" value="MBF4163803.1"/>
    <property type="molecule type" value="Genomic_DNA"/>
</dbReference>
<comment type="caution">
    <text evidence="6">The sequence shown here is derived from an EMBL/GenBank/DDBJ whole genome shotgun (WGS) entry which is preliminary data.</text>
</comment>
<keyword evidence="4" id="KW-0472">Membrane</keyword>
<dbReference type="AlphaFoldDB" id="A0A930UZK0"/>
<keyword evidence="4" id="KW-0812">Transmembrane</keyword>
<evidence type="ECO:0000256" key="1">
    <source>
        <dbReference type="ARBA" id="ARBA00022679"/>
    </source>
</evidence>
<evidence type="ECO:0000256" key="4">
    <source>
        <dbReference type="SAM" id="Phobius"/>
    </source>
</evidence>
<proteinExistence type="predicted"/>
<feature type="region of interest" description="Disordered" evidence="3">
    <location>
        <begin position="229"/>
        <end position="254"/>
    </location>
</feature>
<name>A0A930UZK0_9ACTN</name>
<evidence type="ECO:0000256" key="3">
    <source>
        <dbReference type="SAM" id="MobiDB-lite"/>
    </source>
</evidence>
<dbReference type="PANTHER" id="PTHR10434">
    <property type="entry name" value="1-ACYL-SN-GLYCEROL-3-PHOSPHATE ACYLTRANSFERASE"/>
    <property type="match status" value="1"/>
</dbReference>
<dbReference type="GO" id="GO:0003841">
    <property type="term" value="F:1-acylglycerol-3-phosphate O-acyltransferase activity"/>
    <property type="evidence" value="ECO:0007669"/>
    <property type="project" value="TreeGrafter"/>
</dbReference>
<accession>A0A930UZK0</accession>
<keyword evidence="2 6" id="KW-0012">Acyltransferase</keyword>
<feature type="compositionally biased region" description="Basic and acidic residues" evidence="3">
    <location>
        <begin position="1"/>
        <end position="18"/>
    </location>
</feature>
<reference evidence="6" key="1">
    <citation type="submission" date="2020-11" db="EMBL/GenBank/DDBJ databases">
        <title>Nocardioides sp. CBS4Y-1, whole genome shotgun sequence.</title>
        <authorList>
            <person name="Tuo L."/>
        </authorList>
    </citation>
    <scope>NUCLEOTIDE SEQUENCE</scope>
    <source>
        <strain evidence="6">CBS4Y-1</strain>
    </source>
</reference>
<keyword evidence="1" id="KW-0808">Transferase</keyword>
<evidence type="ECO:0000313" key="6">
    <source>
        <dbReference type="EMBL" id="MBF4163803.1"/>
    </source>
</evidence>
<dbReference type="InterPro" id="IPR002123">
    <property type="entry name" value="Plipid/glycerol_acylTrfase"/>
</dbReference>
<evidence type="ECO:0000256" key="2">
    <source>
        <dbReference type="ARBA" id="ARBA00023315"/>
    </source>
</evidence>
<gene>
    <name evidence="6" type="ORF">ISG29_19180</name>
</gene>
<protein>
    <submittedName>
        <fullName evidence="6">1-acyl-sn-glycerol-3-phosphate acyltransferase</fullName>
    </submittedName>
</protein>
<dbReference type="Pfam" id="PF01553">
    <property type="entry name" value="Acyltransferase"/>
    <property type="match status" value="1"/>
</dbReference>
<dbReference type="Proteomes" id="UP000656804">
    <property type="component" value="Unassembled WGS sequence"/>
</dbReference>
<feature type="transmembrane region" description="Helical" evidence="4">
    <location>
        <begin position="147"/>
        <end position="165"/>
    </location>
</feature>
<dbReference type="RefSeq" id="WP_194505066.1">
    <property type="nucleotide sequence ID" value="NZ_JADIVZ010000015.1"/>
</dbReference>
<keyword evidence="4" id="KW-1133">Transmembrane helix</keyword>
<dbReference type="GO" id="GO:0006654">
    <property type="term" value="P:phosphatidic acid biosynthetic process"/>
    <property type="evidence" value="ECO:0007669"/>
    <property type="project" value="TreeGrafter"/>
</dbReference>
<dbReference type="SUPFAM" id="SSF69593">
    <property type="entry name" value="Glycerol-3-phosphate (1)-acyltransferase"/>
    <property type="match status" value="1"/>
</dbReference>
<sequence length="254" mass="27974">MNTREAAHHELPRTDRTPHPHRYLLHPLRPLARWIIRRRLRVRLHGTERVPRRGPVVFAANHVGISDGPLLAIFAPRPVHALTKLEMFDGALGTFLLHSGQIPLYRLGPDPSAVRACVRVLREGGTVGIFPEGRRGSGDMRRFHRGAAYLALVAGASVVPVTFFGTRDPGGASDSIPPRGRIVDVVFGEPYRVERVPWPRTKEHVRATSVLLWQHMRAQLDAARSLTGRELPGPLPVGDLDPDPATGITDVGAP</sequence>
<dbReference type="GO" id="GO:0005886">
    <property type="term" value="C:plasma membrane"/>
    <property type="evidence" value="ECO:0007669"/>
    <property type="project" value="TreeGrafter"/>
</dbReference>
<dbReference type="PANTHER" id="PTHR10434:SF11">
    <property type="entry name" value="1-ACYL-SN-GLYCEROL-3-PHOSPHATE ACYLTRANSFERASE"/>
    <property type="match status" value="1"/>
</dbReference>
<evidence type="ECO:0000259" key="5">
    <source>
        <dbReference type="SMART" id="SM00563"/>
    </source>
</evidence>
<feature type="domain" description="Phospholipid/glycerol acyltransferase" evidence="5">
    <location>
        <begin position="56"/>
        <end position="166"/>
    </location>
</feature>